<sequence length="151" mass="17597">MDPPEKIKEKLLIYKEKFHSIKDDFLNSYINYKLYPGYSENENIYSNNKANIDSIQASLFTTSNDIQKNMESLNQQISLLNDKLTKEKITQDQLKKKLSQHHSTNDGSDLLINESSELYKMQRVTNIGMVLGIFFSMFIVFRVYSKPSIVK</sequence>
<dbReference type="EMBL" id="MN739042">
    <property type="protein sequence ID" value="QHS85361.1"/>
    <property type="molecule type" value="Genomic_DNA"/>
</dbReference>
<feature type="transmembrane region" description="Helical" evidence="2">
    <location>
        <begin position="124"/>
        <end position="144"/>
    </location>
</feature>
<protein>
    <submittedName>
        <fullName evidence="3">Uncharacterized protein</fullName>
    </submittedName>
</protein>
<accession>A0A6C0B0S0</accession>
<reference evidence="3" key="1">
    <citation type="journal article" date="2020" name="Nature">
        <title>Giant virus diversity and host interactions through global metagenomics.</title>
        <authorList>
            <person name="Schulz F."/>
            <person name="Roux S."/>
            <person name="Paez-Espino D."/>
            <person name="Jungbluth S."/>
            <person name="Walsh D.A."/>
            <person name="Denef V.J."/>
            <person name="McMahon K.D."/>
            <person name="Konstantinidis K.T."/>
            <person name="Eloe-Fadrosh E.A."/>
            <person name="Kyrpides N.C."/>
            <person name="Woyke T."/>
        </authorList>
    </citation>
    <scope>NUCLEOTIDE SEQUENCE</scope>
    <source>
        <strain evidence="3">GVMAG-M-3300009182-78</strain>
    </source>
</reference>
<keyword evidence="2" id="KW-0472">Membrane</keyword>
<evidence type="ECO:0000313" key="3">
    <source>
        <dbReference type="EMBL" id="QHS85361.1"/>
    </source>
</evidence>
<keyword evidence="2" id="KW-0812">Transmembrane</keyword>
<keyword evidence="2" id="KW-1133">Transmembrane helix</keyword>
<organism evidence="3">
    <name type="scientific">viral metagenome</name>
    <dbReference type="NCBI Taxonomy" id="1070528"/>
    <lineage>
        <taxon>unclassified sequences</taxon>
        <taxon>metagenomes</taxon>
        <taxon>organismal metagenomes</taxon>
    </lineage>
</organism>
<dbReference type="AlphaFoldDB" id="A0A6C0B0S0"/>
<evidence type="ECO:0000256" key="2">
    <source>
        <dbReference type="SAM" id="Phobius"/>
    </source>
</evidence>
<feature type="coiled-coil region" evidence="1">
    <location>
        <begin position="63"/>
        <end position="90"/>
    </location>
</feature>
<keyword evidence="1" id="KW-0175">Coiled coil</keyword>
<name>A0A6C0B0S0_9ZZZZ</name>
<evidence type="ECO:0000256" key="1">
    <source>
        <dbReference type="SAM" id="Coils"/>
    </source>
</evidence>
<proteinExistence type="predicted"/>